<proteinExistence type="predicted"/>
<keyword evidence="4 10" id="KW-0067">ATP-binding</keyword>
<feature type="transmembrane region" description="Helical" evidence="7">
    <location>
        <begin position="153"/>
        <end position="174"/>
    </location>
</feature>
<evidence type="ECO:0000256" key="7">
    <source>
        <dbReference type="SAM" id="Phobius"/>
    </source>
</evidence>
<gene>
    <name evidence="10" type="ORF">ACFQ3J_11885</name>
</gene>
<dbReference type="Proteomes" id="UP001597169">
    <property type="component" value="Unassembled WGS sequence"/>
</dbReference>
<dbReference type="PROSITE" id="PS50929">
    <property type="entry name" value="ABC_TM1F"/>
    <property type="match status" value="1"/>
</dbReference>
<evidence type="ECO:0000313" key="10">
    <source>
        <dbReference type="EMBL" id="MFD1128872.1"/>
    </source>
</evidence>
<name>A0ABW3PTC7_9BACL</name>
<dbReference type="Pfam" id="PF00664">
    <property type="entry name" value="ABC_membrane"/>
    <property type="match status" value="1"/>
</dbReference>
<reference evidence="11" key="1">
    <citation type="journal article" date="2019" name="Int. J. Syst. Evol. Microbiol.">
        <title>The Global Catalogue of Microorganisms (GCM) 10K type strain sequencing project: providing services to taxonomists for standard genome sequencing and annotation.</title>
        <authorList>
            <consortium name="The Broad Institute Genomics Platform"/>
            <consortium name="The Broad Institute Genome Sequencing Center for Infectious Disease"/>
            <person name="Wu L."/>
            <person name="Ma J."/>
        </authorList>
    </citation>
    <scope>NUCLEOTIDE SEQUENCE [LARGE SCALE GENOMIC DNA]</scope>
    <source>
        <strain evidence="11">CCUG 53519</strain>
    </source>
</reference>
<dbReference type="Gene3D" id="1.20.1560.10">
    <property type="entry name" value="ABC transporter type 1, transmembrane domain"/>
    <property type="match status" value="1"/>
</dbReference>
<evidence type="ECO:0000256" key="1">
    <source>
        <dbReference type="ARBA" id="ARBA00004651"/>
    </source>
</evidence>
<dbReference type="PANTHER" id="PTHR43394">
    <property type="entry name" value="ATP-DEPENDENT PERMEASE MDL1, MITOCHONDRIAL"/>
    <property type="match status" value="1"/>
</dbReference>
<dbReference type="PROSITE" id="PS00211">
    <property type="entry name" value="ABC_TRANSPORTER_1"/>
    <property type="match status" value="1"/>
</dbReference>
<dbReference type="InterPro" id="IPR003439">
    <property type="entry name" value="ABC_transporter-like_ATP-bd"/>
</dbReference>
<dbReference type="PANTHER" id="PTHR43394:SF1">
    <property type="entry name" value="ATP-BINDING CASSETTE SUB-FAMILY B MEMBER 10, MITOCHONDRIAL"/>
    <property type="match status" value="1"/>
</dbReference>
<feature type="transmembrane region" description="Helical" evidence="7">
    <location>
        <begin position="180"/>
        <end position="197"/>
    </location>
</feature>
<feature type="transmembrane region" description="Helical" evidence="7">
    <location>
        <begin position="20"/>
        <end position="41"/>
    </location>
</feature>
<feature type="transmembrane region" description="Helical" evidence="7">
    <location>
        <begin position="76"/>
        <end position="93"/>
    </location>
</feature>
<feature type="transmembrane region" description="Helical" evidence="7">
    <location>
        <begin position="264"/>
        <end position="282"/>
    </location>
</feature>
<dbReference type="Gene3D" id="3.40.50.300">
    <property type="entry name" value="P-loop containing nucleotide triphosphate hydrolases"/>
    <property type="match status" value="1"/>
</dbReference>
<evidence type="ECO:0000256" key="3">
    <source>
        <dbReference type="ARBA" id="ARBA00022741"/>
    </source>
</evidence>
<keyword evidence="2 7" id="KW-0812">Transmembrane</keyword>
<evidence type="ECO:0000256" key="5">
    <source>
        <dbReference type="ARBA" id="ARBA00022989"/>
    </source>
</evidence>
<keyword evidence="6 7" id="KW-0472">Membrane</keyword>
<dbReference type="Pfam" id="PF00005">
    <property type="entry name" value="ABC_tran"/>
    <property type="match status" value="1"/>
</dbReference>
<dbReference type="InterPro" id="IPR036640">
    <property type="entry name" value="ABC1_TM_sf"/>
</dbReference>
<comment type="subcellular location">
    <subcellularLocation>
        <location evidence="1">Cell membrane</location>
        <topology evidence="1">Multi-pass membrane protein</topology>
    </subcellularLocation>
</comment>
<keyword evidence="5 7" id="KW-1133">Transmembrane helix</keyword>
<evidence type="ECO:0000259" key="8">
    <source>
        <dbReference type="PROSITE" id="PS50893"/>
    </source>
</evidence>
<keyword evidence="3" id="KW-0547">Nucleotide-binding</keyword>
<evidence type="ECO:0000259" key="9">
    <source>
        <dbReference type="PROSITE" id="PS50929"/>
    </source>
</evidence>
<accession>A0ABW3PTC7</accession>
<evidence type="ECO:0000256" key="2">
    <source>
        <dbReference type="ARBA" id="ARBA00022692"/>
    </source>
</evidence>
<dbReference type="RefSeq" id="WP_379292863.1">
    <property type="nucleotide sequence ID" value="NZ_JBHTKX010000001.1"/>
</dbReference>
<dbReference type="SMART" id="SM00382">
    <property type="entry name" value="AAA"/>
    <property type="match status" value="1"/>
</dbReference>
<dbReference type="SUPFAM" id="SSF52540">
    <property type="entry name" value="P-loop containing nucleoside triphosphate hydrolases"/>
    <property type="match status" value="1"/>
</dbReference>
<feature type="domain" description="ABC transmembrane type-1" evidence="9">
    <location>
        <begin position="20"/>
        <end position="335"/>
    </location>
</feature>
<organism evidence="10 11">
    <name type="scientific">Paenibacillus provencensis</name>
    <dbReference type="NCBI Taxonomy" id="441151"/>
    <lineage>
        <taxon>Bacteria</taxon>
        <taxon>Bacillati</taxon>
        <taxon>Bacillota</taxon>
        <taxon>Bacilli</taxon>
        <taxon>Bacillales</taxon>
        <taxon>Paenibacillaceae</taxon>
        <taxon>Paenibacillus</taxon>
    </lineage>
</organism>
<dbReference type="InterPro" id="IPR039421">
    <property type="entry name" value="Type_1_exporter"/>
</dbReference>
<dbReference type="PROSITE" id="PS50893">
    <property type="entry name" value="ABC_TRANSPORTER_2"/>
    <property type="match status" value="1"/>
</dbReference>
<dbReference type="InterPro" id="IPR017871">
    <property type="entry name" value="ABC_transporter-like_CS"/>
</dbReference>
<keyword evidence="11" id="KW-1185">Reference proteome</keyword>
<evidence type="ECO:0000256" key="6">
    <source>
        <dbReference type="ARBA" id="ARBA00023136"/>
    </source>
</evidence>
<dbReference type="InterPro" id="IPR027417">
    <property type="entry name" value="P-loop_NTPase"/>
</dbReference>
<evidence type="ECO:0000256" key="4">
    <source>
        <dbReference type="ARBA" id="ARBA00022840"/>
    </source>
</evidence>
<sequence length="601" mass="67585">MIELRTYLKKLYSITGPKLIASILFMVIISILEGFGIYMLVPMLSAINILDSGLNDSVPLEWVTGLLGFVPQQSQLLLVLLIFVVILTIQALMQRNQNILSSQIQQNFIHTLRYETYRLLIYSKWELFLTKKKSDFNHILTSELARVSQGTNVLIQLTASVIFTVIQIGFAFWLSVELTLMILGFGVVLFMVLRPFIRKAKALGDRTSDLSQQYMSEIVEHFNGMKDIKSNNLEQQHETGFRALCKRMEHNMVSYIRLNSATQLIYRIAAAVIIALFVYASLNLFSYRAEHLLLMIVIFSRLWPRFSMIQTSLEYIGSLIPAFRSLLQLQNECEQALETSSMETSMSGTDIKPIALKTGIRCDDVFYRYPGQTQDALQHVDTVIPVNGMTAIVGRSGAGKSTFIDLLMGLIQPTKGTIRLDEAPLEESRLRAWRQSISYVSQEPFLFHTSIRENLLLVKRDATEEELWESLRFAAADFVIDLPQGLDTIIGDRGVRLSGGERQRIVLARAILRKPAILILDEATSALDGENELTIQEALKALQGRMTIVVIAHRLSTIQGADQVIVLEGGRVMQQGAYDGLSTDAEGAFGQLLSYQTRASL</sequence>
<comment type="caution">
    <text evidence="10">The sequence shown here is derived from an EMBL/GenBank/DDBJ whole genome shotgun (WGS) entry which is preliminary data.</text>
</comment>
<dbReference type="InterPro" id="IPR011527">
    <property type="entry name" value="ABC1_TM_dom"/>
</dbReference>
<protein>
    <submittedName>
        <fullName evidence="10">ABC transporter ATP-binding protein</fullName>
    </submittedName>
</protein>
<evidence type="ECO:0000313" key="11">
    <source>
        <dbReference type="Proteomes" id="UP001597169"/>
    </source>
</evidence>
<dbReference type="GO" id="GO:0005524">
    <property type="term" value="F:ATP binding"/>
    <property type="evidence" value="ECO:0007669"/>
    <property type="project" value="UniProtKB-KW"/>
</dbReference>
<feature type="domain" description="ABC transporter" evidence="8">
    <location>
        <begin position="360"/>
        <end position="594"/>
    </location>
</feature>
<dbReference type="SUPFAM" id="SSF90123">
    <property type="entry name" value="ABC transporter transmembrane region"/>
    <property type="match status" value="1"/>
</dbReference>
<dbReference type="InterPro" id="IPR003593">
    <property type="entry name" value="AAA+_ATPase"/>
</dbReference>
<dbReference type="EMBL" id="JBHTKX010000001">
    <property type="protein sequence ID" value="MFD1128872.1"/>
    <property type="molecule type" value="Genomic_DNA"/>
</dbReference>